<dbReference type="AlphaFoldDB" id="A0A1G9WLT3"/>
<dbReference type="PANTHER" id="PTHR43174">
    <property type="entry name" value="UDP-N-ACETYLGLUCOSAMINE 2-EPIMERASE"/>
    <property type="match status" value="1"/>
</dbReference>
<dbReference type="OrthoDB" id="7018at2157"/>
<gene>
    <name evidence="2" type="ORF">SAMN05192554_108121</name>
</gene>
<dbReference type="RefSeq" id="WP_089733032.1">
    <property type="nucleotide sequence ID" value="NZ_FNIA01000008.1"/>
</dbReference>
<evidence type="ECO:0000313" key="3">
    <source>
        <dbReference type="Proteomes" id="UP000199370"/>
    </source>
</evidence>
<dbReference type="InterPro" id="IPR029767">
    <property type="entry name" value="WecB-like"/>
</dbReference>
<dbReference type="PANTHER" id="PTHR43174:SF1">
    <property type="entry name" value="UDP-N-ACETYLGLUCOSAMINE 2-EPIMERASE"/>
    <property type="match status" value="1"/>
</dbReference>
<dbReference type="SUPFAM" id="SSF53756">
    <property type="entry name" value="UDP-Glycosyltransferase/glycogen phosphorylase"/>
    <property type="match status" value="1"/>
</dbReference>
<reference evidence="2 3" key="1">
    <citation type="submission" date="2016-10" db="EMBL/GenBank/DDBJ databases">
        <authorList>
            <person name="de Groot N.N."/>
        </authorList>
    </citation>
    <scope>NUCLEOTIDE SEQUENCE [LARGE SCALE GENOMIC DNA]</scope>
    <source>
        <strain evidence="3">EB21,IBRC-M 10013,KCTC 4048</strain>
    </source>
</reference>
<protein>
    <submittedName>
        <fullName evidence="2">UDP-N-acetylglucosamine 2-epimerase (Non-hydrolysing)</fullName>
    </submittedName>
</protein>
<evidence type="ECO:0000259" key="1">
    <source>
        <dbReference type="Pfam" id="PF02350"/>
    </source>
</evidence>
<feature type="domain" description="UDP-N-acetylglucosamine 2-epimerase" evidence="1">
    <location>
        <begin position="50"/>
        <end position="149"/>
    </location>
</feature>
<evidence type="ECO:0000313" key="2">
    <source>
        <dbReference type="EMBL" id="SDM84995.1"/>
    </source>
</evidence>
<proteinExistence type="predicted"/>
<dbReference type="InterPro" id="IPR003331">
    <property type="entry name" value="UDP_GlcNAc_Epimerase_2_dom"/>
</dbReference>
<accession>A0A1G9WLT3</accession>
<feature type="domain" description="UDP-N-acetylglucosamine 2-epimerase" evidence="1">
    <location>
        <begin position="183"/>
        <end position="425"/>
    </location>
</feature>
<dbReference type="Gene3D" id="3.40.50.2000">
    <property type="entry name" value="Glycogen Phosphorylase B"/>
    <property type="match status" value="3"/>
</dbReference>
<keyword evidence="3" id="KW-1185">Reference proteome</keyword>
<sequence length="463" mass="51624">MSSAYTVHDDRLDARLADAEFAIAVVTATKPDFYKQAPVVTAADELGVPCFILHTGQHYDDLLGHGLAEYGVEDHIGVDLGVRGGLSQKTAEVTERVDRFTDYLDEHHPETTVVPLVHGDTHAAATVPQAWAFATGNKVAHNEAGLRGMAPDYDSVDREALAVGDDDAVDDFIDTQWDGDWHVDRSEPFPEQYDTFVGSAASLYHFAPVELNREHLRREGYPEERVPVVGNSVVDAIAAKREADLDESVFDVYPVLEERDDWLRVDIHRRANLLPGRFRAIVEGVISLVEDGYNVNFVELTATRNALEATGLRERLLELDETRANFLFTGLWKKHAHVYEFLESGQCMAEFTDSGSMQEELNHIDEAACLTARFNTDRPETVFEANTNLLVPPISGEFVATAVRRVCEDDALLATMRDGPALYGENVGRELVSFMDEHRDEPVEWSHERAGFDLGETTGMDYL</sequence>
<dbReference type="Proteomes" id="UP000199370">
    <property type="component" value="Unassembled WGS sequence"/>
</dbReference>
<name>A0A1G9WLT3_9EURY</name>
<dbReference type="EMBL" id="FNIA01000008">
    <property type="protein sequence ID" value="SDM84995.1"/>
    <property type="molecule type" value="Genomic_DNA"/>
</dbReference>
<organism evidence="2 3">
    <name type="scientific">Haloarchaeobius iranensis</name>
    <dbReference type="NCBI Taxonomy" id="996166"/>
    <lineage>
        <taxon>Archaea</taxon>
        <taxon>Methanobacteriati</taxon>
        <taxon>Methanobacteriota</taxon>
        <taxon>Stenosarchaea group</taxon>
        <taxon>Halobacteria</taxon>
        <taxon>Halobacteriales</taxon>
        <taxon>Halorubellaceae</taxon>
        <taxon>Haloarchaeobius</taxon>
    </lineage>
</organism>
<dbReference type="Pfam" id="PF02350">
    <property type="entry name" value="Epimerase_2"/>
    <property type="match status" value="2"/>
</dbReference>
<dbReference type="STRING" id="996166.SAMN05192554_108121"/>